<evidence type="ECO:0000313" key="2">
    <source>
        <dbReference type="Proteomes" id="UP000183447"/>
    </source>
</evidence>
<evidence type="ECO:0000313" key="1">
    <source>
        <dbReference type="EMBL" id="SFZ80772.1"/>
    </source>
</evidence>
<sequence length="45" mass="5373">MLKRRRAENDYNARWQVMCMAGFAVERMAFLFRNLAKRARRAGLP</sequence>
<protein>
    <submittedName>
        <fullName evidence="1">Uncharacterized protein</fullName>
    </submittedName>
</protein>
<reference evidence="1 2" key="1">
    <citation type="submission" date="2016-11" db="EMBL/GenBank/DDBJ databases">
        <authorList>
            <person name="Jaros S."/>
            <person name="Januszkiewicz K."/>
            <person name="Wedrychowicz H."/>
        </authorList>
    </citation>
    <scope>NUCLEOTIDE SEQUENCE [LARGE SCALE GENOMIC DNA]</scope>
    <source>
        <strain evidence="1 2">ATCC 23634</strain>
    </source>
</reference>
<proteinExistence type="predicted"/>
<dbReference type="EMBL" id="FPKU01000001">
    <property type="protein sequence ID" value="SFZ80772.1"/>
    <property type="molecule type" value="Genomic_DNA"/>
</dbReference>
<keyword evidence="2" id="KW-1185">Reference proteome</keyword>
<name>A0A1K2HTT8_9HYPH</name>
<dbReference type="Proteomes" id="UP000183447">
    <property type="component" value="Unassembled WGS sequence"/>
</dbReference>
<gene>
    <name evidence="1" type="ORF">SAMN02983003_0119</name>
</gene>
<dbReference type="AlphaFoldDB" id="A0A1K2HTT8"/>
<accession>A0A1K2HTT8</accession>
<organism evidence="1 2">
    <name type="scientific">Devosia enhydra</name>
    <dbReference type="NCBI Taxonomy" id="665118"/>
    <lineage>
        <taxon>Bacteria</taxon>
        <taxon>Pseudomonadati</taxon>
        <taxon>Pseudomonadota</taxon>
        <taxon>Alphaproteobacteria</taxon>
        <taxon>Hyphomicrobiales</taxon>
        <taxon>Devosiaceae</taxon>
        <taxon>Devosia</taxon>
    </lineage>
</organism>